<accession>A0ABW4SW67</accession>
<dbReference type="RefSeq" id="WP_379573230.1">
    <property type="nucleotide sequence ID" value="NZ_JBHUFV010000025.1"/>
</dbReference>
<dbReference type="Proteomes" id="UP001597368">
    <property type="component" value="Unassembled WGS sequence"/>
</dbReference>
<name>A0ABW4SW67_9ACTN</name>
<proteinExistence type="predicted"/>
<protein>
    <submittedName>
        <fullName evidence="1">Uncharacterized protein</fullName>
    </submittedName>
</protein>
<organism evidence="1 2">
    <name type="scientific">Nonomuraea mangrovi</name>
    <dbReference type="NCBI Taxonomy" id="2316207"/>
    <lineage>
        <taxon>Bacteria</taxon>
        <taxon>Bacillati</taxon>
        <taxon>Actinomycetota</taxon>
        <taxon>Actinomycetes</taxon>
        <taxon>Streptosporangiales</taxon>
        <taxon>Streptosporangiaceae</taxon>
        <taxon>Nonomuraea</taxon>
    </lineage>
</organism>
<sequence>MAAADALAAFLTALHQPAPEQAPAGRDRGGPLADYDEGFVKGLASATEMGLIPDPDAAHAALRRLIATAHR</sequence>
<gene>
    <name evidence="1" type="ORF">ACFSKW_17050</name>
</gene>
<keyword evidence="2" id="KW-1185">Reference proteome</keyword>
<reference evidence="2" key="1">
    <citation type="journal article" date="2019" name="Int. J. Syst. Evol. Microbiol.">
        <title>The Global Catalogue of Microorganisms (GCM) 10K type strain sequencing project: providing services to taxonomists for standard genome sequencing and annotation.</title>
        <authorList>
            <consortium name="The Broad Institute Genomics Platform"/>
            <consortium name="The Broad Institute Genome Sequencing Center for Infectious Disease"/>
            <person name="Wu L."/>
            <person name="Ma J."/>
        </authorList>
    </citation>
    <scope>NUCLEOTIDE SEQUENCE [LARGE SCALE GENOMIC DNA]</scope>
    <source>
        <strain evidence="2">ICMP 6774ER</strain>
    </source>
</reference>
<evidence type="ECO:0000313" key="2">
    <source>
        <dbReference type="Proteomes" id="UP001597368"/>
    </source>
</evidence>
<dbReference type="EMBL" id="JBHUFV010000025">
    <property type="protein sequence ID" value="MFD1933184.1"/>
    <property type="molecule type" value="Genomic_DNA"/>
</dbReference>
<evidence type="ECO:0000313" key="1">
    <source>
        <dbReference type="EMBL" id="MFD1933184.1"/>
    </source>
</evidence>
<comment type="caution">
    <text evidence="1">The sequence shown here is derived from an EMBL/GenBank/DDBJ whole genome shotgun (WGS) entry which is preliminary data.</text>
</comment>